<accession>A0ABS4ZQV1</accession>
<gene>
    <name evidence="1" type="ORF">JOF57_001765</name>
</gene>
<evidence type="ECO:0000313" key="1">
    <source>
        <dbReference type="EMBL" id="MBP2451880.1"/>
    </source>
</evidence>
<protein>
    <submittedName>
        <fullName evidence="1">Uncharacterized protein</fullName>
    </submittedName>
</protein>
<keyword evidence="2" id="KW-1185">Reference proteome</keyword>
<sequence length="50" mass="5540">MDQEFVADDVHVYGFSGPTQDRVLIATAESPTWAKTIAELLTRDPDAYVV</sequence>
<reference evidence="1 2" key="1">
    <citation type="submission" date="2021-03" db="EMBL/GenBank/DDBJ databases">
        <title>Sequencing the genomes of 1000 actinobacteria strains.</title>
        <authorList>
            <person name="Klenk H.-P."/>
        </authorList>
    </citation>
    <scope>NUCLEOTIDE SEQUENCE [LARGE SCALE GENOMIC DNA]</scope>
    <source>
        <strain evidence="1 2">DSM 46713</strain>
    </source>
</reference>
<dbReference type="EMBL" id="JAGIOP010000001">
    <property type="protein sequence ID" value="MBP2451880.1"/>
    <property type="molecule type" value="Genomic_DNA"/>
</dbReference>
<dbReference type="RefSeq" id="WP_019346816.1">
    <property type="nucleotide sequence ID" value="NZ_JAGIOP010000001.1"/>
</dbReference>
<name>A0ABS4ZQV1_9MYCO</name>
<evidence type="ECO:0000313" key="2">
    <source>
        <dbReference type="Proteomes" id="UP000694460"/>
    </source>
</evidence>
<proteinExistence type="predicted"/>
<organism evidence="1 2">
    <name type="scientific">Mycolicibacterium lutetiense</name>
    <dbReference type="NCBI Taxonomy" id="1641992"/>
    <lineage>
        <taxon>Bacteria</taxon>
        <taxon>Bacillati</taxon>
        <taxon>Actinomycetota</taxon>
        <taxon>Actinomycetes</taxon>
        <taxon>Mycobacteriales</taxon>
        <taxon>Mycobacteriaceae</taxon>
        <taxon>Mycolicibacterium</taxon>
    </lineage>
</organism>
<dbReference type="Proteomes" id="UP000694460">
    <property type="component" value="Unassembled WGS sequence"/>
</dbReference>
<comment type="caution">
    <text evidence="1">The sequence shown here is derived from an EMBL/GenBank/DDBJ whole genome shotgun (WGS) entry which is preliminary data.</text>
</comment>